<dbReference type="InterPro" id="IPR013022">
    <property type="entry name" value="Xyl_isomerase-like_TIM-brl"/>
</dbReference>
<evidence type="ECO:0000313" key="3">
    <source>
        <dbReference type="Proteomes" id="UP000008207"/>
    </source>
</evidence>
<dbReference type="eggNOG" id="COG1082">
    <property type="taxonomic scope" value="Bacteria"/>
</dbReference>
<feature type="domain" description="Xylose isomerase-like TIM barrel" evidence="1">
    <location>
        <begin position="43"/>
        <end position="283"/>
    </location>
</feature>
<organism evidence="2 3">
    <name type="scientific">Methylobacterium nodulans (strain LMG 21967 / CNCM I-2342 / ORS 2060)</name>
    <dbReference type="NCBI Taxonomy" id="460265"/>
    <lineage>
        <taxon>Bacteria</taxon>
        <taxon>Pseudomonadati</taxon>
        <taxon>Pseudomonadota</taxon>
        <taxon>Alphaproteobacteria</taxon>
        <taxon>Hyphomicrobiales</taxon>
        <taxon>Methylobacteriaceae</taxon>
        <taxon>Methylobacterium</taxon>
    </lineage>
</organism>
<gene>
    <name evidence="2" type="ordered locus">Mnod_0653</name>
</gene>
<dbReference type="EMBL" id="CP001349">
    <property type="protein sequence ID" value="ACL55686.1"/>
    <property type="molecule type" value="Genomic_DNA"/>
</dbReference>
<dbReference type="AlphaFoldDB" id="B8IDW4"/>
<dbReference type="Gene3D" id="3.20.20.150">
    <property type="entry name" value="Divalent-metal-dependent TIM barrel enzymes"/>
    <property type="match status" value="1"/>
</dbReference>
<sequence length="296" mass="32235">MHILSIQNCRVIMSPQNIRPLTLDRCSINTATLGHHSPIERVIDLVARHGFGAIAPWRRDLSGHDVTTVSRQIRDAGLAVSGLCRSTYFPAATRQDFLANVEDNRRALDDAAVLGAPCFVLVVGTTPAGHKGLDLARAQVLEGLSLLLDHARHVGVALAIEPLHPMYAGDRSCVASLSEALAMCDTLDPEGRGGVATAIDAYHVWWDWKLADGIAEAGRKGRIAAFHVCDWLVPTKDLLLDRGMMGEGVIDLSAMRALIEAAGYDGFVEVEIFSNHWWNQPEQHVLEACGRSLQLI</sequence>
<dbReference type="SUPFAM" id="SSF51658">
    <property type="entry name" value="Xylose isomerase-like"/>
    <property type="match status" value="1"/>
</dbReference>
<keyword evidence="3" id="KW-1185">Reference proteome</keyword>
<accession>B8IDW4</accession>
<proteinExistence type="predicted"/>
<dbReference type="InterPro" id="IPR050312">
    <property type="entry name" value="IolE/XylAMocC-like"/>
</dbReference>
<dbReference type="KEGG" id="mno:Mnod_0653"/>
<reference evidence="2 3" key="1">
    <citation type="submission" date="2009-01" db="EMBL/GenBank/DDBJ databases">
        <title>Complete sequence of chromosome of Methylobacterium nodulans ORS 2060.</title>
        <authorList>
            <consortium name="US DOE Joint Genome Institute"/>
            <person name="Lucas S."/>
            <person name="Copeland A."/>
            <person name="Lapidus A."/>
            <person name="Glavina del Rio T."/>
            <person name="Dalin E."/>
            <person name="Tice H."/>
            <person name="Bruce D."/>
            <person name="Goodwin L."/>
            <person name="Pitluck S."/>
            <person name="Sims D."/>
            <person name="Brettin T."/>
            <person name="Detter J.C."/>
            <person name="Han C."/>
            <person name="Larimer F."/>
            <person name="Land M."/>
            <person name="Hauser L."/>
            <person name="Kyrpides N."/>
            <person name="Ivanova N."/>
            <person name="Marx C.J."/>
            <person name="Richardson P."/>
        </authorList>
    </citation>
    <scope>NUCLEOTIDE SEQUENCE [LARGE SCALE GENOMIC DNA]</scope>
    <source>
        <strain evidence="3">LMG 21967 / CNCM I-2342 / ORS 2060</strain>
    </source>
</reference>
<dbReference type="PANTHER" id="PTHR12110">
    <property type="entry name" value="HYDROXYPYRUVATE ISOMERASE"/>
    <property type="match status" value="1"/>
</dbReference>
<dbReference type="HOGENOM" id="CLU_058777_0_0_5"/>
<evidence type="ECO:0000259" key="1">
    <source>
        <dbReference type="Pfam" id="PF01261"/>
    </source>
</evidence>
<dbReference type="STRING" id="460265.Mnod_0653"/>
<name>B8IDW4_METNO</name>
<dbReference type="GO" id="GO:0016853">
    <property type="term" value="F:isomerase activity"/>
    <property type="evidence" value="ECO:0007669"/>
    <property type="project" value="UniProtKB-KW"/>
</dbReference>
<dbReference type="InterPro" id="IPR036237">
    <property type="entry name" value="Xyl_isomerase-like_sf"/>
</dbReference>
<evidence type="ECO:0000313" key="2">
    <source>
        <dbReference type="EMBL" id="ACL55686.1"/>
    </source>
</evidence>
<protein>
    <submittedName>
        <fullName evidence="2">Xylose isomerase domain protein TIM barrel</fullName>
    </submittedName>
</protein>
<dbReference type="Proteomes" id="UP000008207">
    <property type="component" value="Chromosome"/>
</dbReference>
<dbReference type="PANTHER" id="PTHR12110:SF52">
    <property type="entry name" value="XYLOSE ISOMERASE"/>
    <property type="match status" value="1"/>
</dbReference>
<dbReference type="Pfam" id="PF01261">
    <property type="entry name" value="AP_endonuc_2"/>
    <property type="match status" value="1"/>
</dbReference>
<keyword evidence="2" id="KW-0413">Isomerase</keyword>